<dbReference type="Gene3D" id="2.40.10.120">
    <property type="match status" value="1"/>
</dbReference>
<dbReference type="AlphaFoldDB" id="A0A1F5X1R0"/>
<dbReference type="Pfam" id="PF13365">
    <property type="entry name" value="Trypsin_2"/>
    <property type="match status" value="1"/>
</dbReference>
<protein>
    <recommendedName>
        <fullName evidence="3">Serine protease</fullName>
    </recommendedName>
</protein>
<accession>A0A1F5X1R0</accession>
<dbReference type="Proteomes" id="UP000178114">
    <property type="component" value="Unassembled WGS sequence"/>
</dbReference>
<dbReference type="EMBL" id="MFID01000004">
    <property type="protein sequence ID" value="OGF81844.1"/>
    <property type="molecule type" value="Genomic_DNA"/>
</dbReference>
<evidence type="ECO:0000313" key="2">
    <source>
        <dbReference type="Proteomes" id="UP000178114"/>
    </source>
</evidence>
<name>A0A1F5X1R0_9BACT</name>
<dbReference type="InterPro" id="IPR009003">
    <property type="entry name" value="Peptidase_S1_PA"/>
</dbReference>
<sequence length="401" mass="44327">MSENIKNFIELTEENVVETGENSESLRQGFAKELRTPYGGSFTKKLRRIAGAFALAGVTAFAPEARTPELTDEYIEASAHEFVEDIKKEDKEAIYRKILEALDTKGGVPISGEGPEKLFKAFPEHLQSEATRQARLAEQGEEPYFSKPEVIFGKDFIAKNPEKAAEYMKKIKDVMQATAMIYTPTGAGSGTFINFEGQKLLLTNAHVVQMNENEIIFTTSTGKMAMGRAQFLDEKSDLALISTANKAGEEALSEINAMDLLEESTPAPKEKLVSVGNAFSFPFEVLISEYGWDQFIHLQNNNTMRALMHTPDARFRKLASFYRRGFSGEQFDKGIALPGMSGSPLVPLEQKGRAKLAGLNSLLKVNVKGDYHSGAVPADTIKAFLESYKTAMAHGFSEKEY</sequence>
<evidence type="ECO:0008006" key="3">
    <source>
        <dbReference type="Google" id="ProtNLM"/>
    </source>
</evidence>
<gene>
    <name evidence="1" type="ORF">A2930_00690</name>
</gene>
<dbReference type="SUPFAM" id="SSF50494">
    <property type="entry name" value="Trypsin-like serine proteases"/>
    <property type="match status" value="1"/>
</dbReference>
<reference evidence="1 2" key="1">
    <citation type="journal article" date="2016" name="Nat. Commun.">
        <title>Thousands of microbial genomes shed light on interconnected biogeochemical processes in an aquifer system.</title>
        <authorList>
            <person name="Anantharaman K."/>
            <person name="Brown C.T."/>
            <person name="Hug L.A."/>
            <person name="Sharon I."/>
            <person name="Castelle C.J."/>
            <person name="Probst A.J."/>
            <person name="Thomas B.C."/>
            <person name="Singh A."/>
            <person name="Wilkins M.J."/>
            <person name="Karaoz U."/>
            <person name="Brodie E.L."/>
            <person name="Williams K.H."/>
            <person name="Hubbard S.S."/>
            <person name="Banfield J.F."/>
        </authorList>
    </citation>
    <scope>NUCLEOTIDE SEQUENCE [LARGE SCALE GENOMIC DNA]</scope>
</reference>
<dbReference type="STRING" id="1798351.A2930_00690"/>
<proteinExistence type="predicted"/>
<organism evidence="1 2">
    <name type="scientific">Candidatus Giovannonibacteria bacterium RIFCSPLOWO2_01_FULL_45_34</name>
    <dbReference type="NCBI Taxonomy" id="1798351"/>
    <lineage>
        <taxon>Bacteria</taxon>
        <taxon>Candidatus Giovannoniibacteriota</taxon>
    </lineage>
</organism>
<comment type="caution">
    <text evidence="1">The sequence shown here is derived from an EMBL/GenBank/DDBJ whole genome shotgun (WGS) entry which is preliminary data.</text>
</comment>
<evidence type="ECO:0000313" key="1">
    <source>
        <dbReference type="EMBL" id="OGF81844.1"/>
    </source>
</evidence>